<dbReference type="EMBL" id="SRLC01000001">
    <property type="protein sequence ID" value="TGE25065.1"/>
    <property type="molecule type" value="Genomic_DNA"/>
</dbReference>
<feature type="region of interest" description="Disordered" evidence="1">
    <location>
        <begin position="29"/>
        <end position="68"/>
    </location>
</feature>
<keyword evidence="3" id="KW-1185">Reference proteome</keyword>
<reference evidence="2 3" key="1">
    <citation type="submission" date="2019-04" db="EMBL/GenBank/DDBJ databases">
        <authorList>
            <person name="Feng G."/>
            <person name="Zhang J."/>
            <person name="Zhu H."/>
        </authorList>
    </citation>
    <scope>NUCLEOTIDE SEQUENCE [LARGE SCALE GENOMIC DNA]</scope>
    <source>
        <strain evidence="2 3">JCM 31653</strain>
    </source>
</reference>
<protein>
    <submittedName>
        <fullName evidence="2">Uncharacterized protein</fullName>
    </submittedName>
</protein>
<accession>A0A4Z0Q5W3</accession>
<dbReference type="AlphaFoldDB" id="A0A4Z0Q5W3"/>
<organism evidence="2 3">
    <name type="scientific">Hymenobacter aquaticus</name>
    <dbReference type="NCBI Taxonomy" id="1867101"/>
    <lineage>
        <taxon>Bacteria</taxon>
        <taxon>Pseudomonadati</taxon>
        <taxon>Bacteroidota</taxon>
        <taxon>Cytophagia</taxon>
        <taxon>Cytophagales</taxon>
        <taxon>Hymenobacteraceae</taxon>
        <taxon>Hymenobacter</taxon>
    </lineage>
</organism>
<proteinExistence type="predicted"/>
<dbReference type="OrthoDB" id="9993786at2"/>
<gene>
    <name evidence="2" type="ORF">E5K00_07665</name>
</gene>
<dbReference type="Proteomes" id="UP000297549">
    <property type="component" value="Unassembled WGS sequence"/>
</dbReference>
<name>A0A4Z0Q5W3_9BACT</name>
<sequence length="68" mass="7527">MKKCDGQVEGRLKHFFRITRWAATAVRPAEATENTVEKPKREMDMGAGKSRGTAPPAAVCSRKYGQDC</sequence>
<evidence type="ECO:0000313" key="3">
    <source>
        <dbReference type="Proteomes" id="UP000297549"/>
    </source>
</evidence>
<feature type="compositionally biased region" description="Basic and acidic residues" evidence="1">
    <location>
        <begin position="35"/>
        <end position="44"/>
    </location>
</feature>
<comment type="caution">
    <text evidence="2">The sequence shown here is derived from an EMBL/GenBank/DDBJ whole genome shotgun (WGS) entry which is preliminary data.</text>
</comment>
<dbReference type="RefSeq" id="WP_135462644.1">
    <property type="nucleotide sequence ID" value="NZ_SRLC01000001.1"/>
</dbReference>
<evidence type="ECO:0000256" key="1">
    <source>
        <dbReference type="SAM" id="MobiDB-lite"/>
    </source>
</evidence>
<evidence type="ECO:0000313" key="2">
    <source>
        <dbReference type="EMBL" id="TGE25065.1"/>
    </source>
</evidence>